<keyword evidence="2" id="KW-1185">Reference proteome</keyword>
<organism evidence="3">
    <name type="scientific">Angiostrongylus costaricensis</name>
    <name type="common">Nematode worm</name>
    <dbReference type="NCBI Taxonomy" id="334426"/>
    <lineage>
        <taxon>Eukaryota</taxon>
        <taxon>Metazoa</taxon>
        <taxon>Ecdysozoa</taxon>
        <taxon>Nematoda</taxon>
        <taxon>Chromadorea</taxon>
        <taxon>Rhabditida</taxon>
        <taxon>Rhabditina</taxon>
        <taxon>Rhabditomorpha</taxon>
        <taxon>Strongyloidea</taxon>
        <taxon>Metastrongylidae</taxon>
        <taxon>Angiostrongylus</taxon>
    </lineage>
</organism>
<dbReference type="AlphaFoldDB" id="A0A0R3PK66"/>
<sequence>MDYIQTITIVIEVSREYKRSFRFTFIDLKKGFEPVKIEVVMEAQDSQGVPNQYIMIIRELYKNFAAEILPLYNDINTNVKRRVGQGDPSRQNYLPLPSRMSCELWYGITWERKSKVGSYIIFALLMISFL</sequence>
<reference evidence="3" key="1">
    <citation type="submission" date="2017-02" db="UniProtKB">
        <authorList>
            <consortium name="WormBaseParasite"/>
        </authorList>
    </citation>
    <scope>IDENTIFICATION</scope>
</reference>
<protein>
    <submittedName>
        <fullName evidence="3">Reverse transcriptase domain-containing protein</fullName>
    </submittedName>
</protein>
<reference evidence="1 2" key="2">
    <citation type="submission" date="2018-11" db="EMBL/GenBank/DDBJ databases">
        <authorList>
            <consortium name="Pathogen Informatics"/>
        </authorList>
    </citation>
    <scope>NUCLEOTIDE SEQUENCE [LARGE SCALE GENOMIC DNA]</scope>
    <source>
        <strain evidence="1 2">Costa Rica</strain>
    </source>
</reference>
<gene>
    <name evidence="1" type="ORF">ACOC_LOCUS4944</name>
</gene>
<evidence type="ECO:0000313" key="2">
    <source>
        <dbReference type="Proteomes" id="UP000267027"/>
    </source>
</evidence>
<dbReference type="OrthoDB" id="410104at2759"/>
<proteinExistence type="predicted"/>
<dbReference type="WBParaSite" id="ACOC_0000494301-mRNA-1">
    <property type="protein sequence ID" value="ACOC_0000494301-mRNA-1"/>
    <property type="gene ID" value="ACOC_0000494301"/>
</dbReference>
<evidence type="ECO:0000313" key="1">
    <source>
        <dbReference type="EMBL" id="VDM56529.1"/>
    </source>
</evidence>
<name>A0A0R3PK66_ANGCS</name>
<accession>A0A0R3PK66</accession>
<evidence type="ECO:0000313" key="3">
    <source>
        <dbReference type="WBParaSite" id="ACOC_0000494301-mRNA-1"/>
    </source>
</evidence>
<dbReference type="EMBL" id="UYYA01003838">
    <property type="protein sequence ID" value="VDM56529.1"/>
    <property type="molecule type" value="Genomic_DNA"/>
</dbReference>
<dbReference type="Proteomes" id="UP000267027">
    <property type="component" value="Unassembled WGS sequence"/>
</dbReference>